<keyword evidence="3 5" id="KW-0157">Chromophore</keyword>
<keyword evidence="7" id="KW-1185">Reference proteome</keyword>
<keyword evidence="4" id="KW-0675">Receptor</keyword>
<evidence type="ECO:0008006" key="8">
    <source>
        <dbReference type="Google" id="ProtNLM"/>
    </source>
</evidence>
<dbReference type="OrthoDB" id="329226at2"/>
<proteinExistence type="predicted"/>
<evidence type="ECO:0000313" key="6">
    <source>
        <dbReference type="EMBL" id="PPQ37667.1"/>
    </source>
</evidence>
<dbReference type="InterPro" id="IPR012130">
    <property type="entry name" value="PYP"/>
</dbReference>
<name>A0A2S6NMT6_RHOGL</name>
<sequence length="122" mass="13443">MPDFDEPLLAKAVERLSPEEVDALPFGAIRLDAEGTVRFYSDAERRLSGYPKAAVGHKFFTEIAPCMNNAAFRGRIEQALDAGRLDIRFGFVGDFSSPATEVDVRVQSATSGGCWIFIRREG</sequence>
<evidence type="ECO:0000256" key="5">
    <source>
        <dbReference type="PIRSR" id="PIRSR000087-50"/>
    </source>
</evidence>
<dbReference type="GO" id="GO:0009881">
    <property type="term" value="F:photoreceptor activity"/>
    <property type="evidence" value="ECO:0007669"/>
    <property type="project" value="UniProtKB-KW"/>
</dbReference>
<evidence type="ECO:0000256" key="1">
    <source>
        <dbReference type="ARBA" id="ARBA00022543"/>
    </source>
</evidence>
<dbReference type="Proteomes" id="UP000239724">
    <property type="component" value="Unassembled WGS sequence"/>
</dbReference>
<dbReference type="InterPro" id="IPR035965">
    <property type="entry name" value="PAS-like_dom_sf"/>
</dbReference>
<dbReference type="SUPFAM" id="SSF55785">
    <property type="entry name" value="PYP-like sensor domain (PAS domain)"/>
    <property type="match status" value="1"/>
</dbReference>
<organism evidence="6 7">
    <name type="scientific">Rhodopila globiformis</name>
    <name type="common">Rhodopseudomonas globiformis</name>
    <dbReference type="NCBI Taxonomy" id="1071"/>
    <lineage>
        <taxon>Bacteria</taxon>
        <taxon>Pseudomonadati</taxon>
        <taxon>Pseudomonadota</taxon>
        <taxon>Alphaproteobacteria</taxon>
        <taxon>Acetobacterales</taxon>
        <taxon>Acetobacteraceae</taxon>
        <taxon>Rhodopila</taxon>
    </lineage>
</organism>
<keyword evidence="1" id="KW-0600">Photoreceptor protein</keyword>
<dbReference type="CDD" id="cd00130">
    <property type="entry name" value="PAS"/>
    <property type="match status" value="1"/>
</dbReference>
<evidence type="ECO:0000256" key="3">
    <source>
        <dbReference type="ARBA" id="ARBA00022991"/>
    </source>
</evidence>
<accession>A0A2S6NMT6</accession>
<protein>
    <recommendedName>
        <fullName evidence="8">Photoactive yellow protein</fullName>
    </recommendedName>
</protein>
<evidence type="ECO:0000256" key="4">
    <source>
        <dbReference type="ARBA" id="ARBA00023170"/>
    </source>
</evidence>
<gene>
    <name evidence="6" type="ORF">CCS01_03270</name>
</gene>
<evidence type="ECO:0000256" key="2">
    <source>
        <dbReference type="ARBA" id="ARBA00022606"/>
    </source>
</evidence>
<comment type="caution">
    <text evidence="6">The sequence shown here is derived from an EMBL/GenBank/DDBJ whole genome shotgun (WGS) entry which is preliminary data.</text>
</comment>
<dbReference type="EMBL" id="NHRY01000046">
    <property type="protein sequence ID" value="PPQ37667.1"/>
    <property type="molecule type" value="Genomic_DNA"/>
</dbReference>
<reference evidence="6 7" key="1">
    <citation type="journal article" date="2018" name="Arch. Microbiol.">
        <title>New insights into the metabolic potential of the phototrophic purple bacterium Rhodopila globiformis DSM 161(T) from its draft genome sequence and evidence for a vanadium-dependent nitrogenase.</title>
        <authorList>
            <person name="Imhoff J.F."/>
            <person name="Rahn T."/>
            <person name="Kunzel S."/>
            <person name="Neulinger S.C."/>
        </authorList>
    </citation>
    <scope>NUCLEOTIDE SEQUENCE [LARGE SCALE GENOMIC DNA]</scope>
    <source>
        <strain evidence="6 7">DSM 161</strain>
    </source>
</reference>
<dbReference type="InterPro" id="IPR000014">
    <property type="entry name" value="PAS"/>
</dbReference>
<dbReference type="AlphaFoldDB" id="A0A2S6NMT6"/>
<dbReference type="PIRSF" id="PIRSF000087">
    <property type="entry name" value="PYP"/>
    <property type="match status" value="1"/>
</dbReference>
<comment type="PTM">
    <text evidence="5">The 4-hydroxycinnamic acid (p-coumaric acid) chromophore is covalently bound via a thioester linkage.</text>
</comment>
<dbReference type="GO" id="GO:0007602">
    <property type="term" value="P:phototransduction"/>
    <property type="evidence" value="ECO:0007669"/>
    <property type="project" value="InterPro"/>
</dbReference>
<feature type="modified residue" description="S-(4-hydroxycinnamyl)cysteine" evidence="5">
    <location>
        <position position="66"/>
    </location>
</feature>
<evidence type="ECO:0000313" key="7">
    <source>
        <dbReference type="Proteomes" id="UP000239724"/>
    </source>
</evidence>
<keyword evidence="2" id="KW-0716">Sensory transduction</keyword>
<dbReference type="Gene3D" id="3.30.450.20">
    <property type="entry name" value="PAS domain"/>
    <property type="match status" value="1"/>
</dbReference>